<dbReference type="PANTHER" id="PTHR12430:SF0">
    <property type="entry name" value="TRANSLOCASE OF OUTER MITOCHONDRIAL MEMBRANE 20"/>
    <property type="match status" value="1"/>
</dbReference>
<accession>A0A4Q1BW55</accession>
<dbReference type="InParanoid" id="A0A4Q1BW55"/>
<dbReference type="GO" id="GO:0030943">
    <property type="term" value="F:mitochondrion targeting sequence binding"/>
    <property type="evidence" value="ECO:0007669"/>
    <property type="project" value="TreeGrafter"/>
</dbReference>
<comment type="similarity">
    <text evidence="2">Belongs to the Tom20 family.</text>
</comment>
<dbReference type="EMBL" id="SDIL01000002">
    <property type="protein sequence ID" value="RXK42358.1"/>
    <property type="molecule type" value="Genomic_DNA"/>
</dbReference>
<evidence type="ECO:0008006" key="14">
    <source>
        <dbReference type="Google" id="ProtNLM"/>
    </source>
</evidence>
<dbReference type="GO" id="GO:0016031">
    <property type="term" value="P:tRNA import into mitochondrion"/>
    <property type="evidence" value="ECO:0007669"/>
    <property type="project" value="TreeGrafter"/>
</dbReference>
<name>A0A4Q1BW55_TREME</name>
<protein>
    <recommendedName>
        <fullName evidence="14">Mitochondrial import receptor subunit TOM20</fullName>
    </recommendedName>
</protein>
<dbReference type="GO" id="GO:0005742">
    <property type="term" value="C:mitochondrial outer membrane translocase complex"/>
    <property type="evidence" value="ECO:0007669"/>
    <property type="project" value="InterPro"/>
</dbReference>
<keyword evidence="5" id="KW-1000">Mitochondrion outer membrane</keyword>
<evidence type="ECO:0000256" key="9">
    <source>
        <dbReference type="ARBA" id="ARBA00023136"/>
    </source>
</evidence>
<evidence type="ECO:0000256" key="10">
    <source>
        <dbReference type="SAM" id="MobiDB-lite"/>
    </source>
</evidence>
<dbReference type="GO" id="GO:0006886">
    <property type="term" value="P:intracellular protein transport"/>
    <property type="evidence" value="ECO:0007669"/>
    <property type="project" value="InterPro"/>
</dbReference>
<gene>
    <name evidence="12" type="ORF">M231_00348</name>
</gene>
<evidence type="ECO:0000256" key="4">
    <source>
        <dbReference type="ARBA" id="ARBA00022692"/>
    </source>
</evidence>
<keyword evidence="7 11" id="KW-1133">Transmembrane helix</keyword>
<dbReference type="GO" id="GO:0008320">
    <property type="term" value="F:protein transmembrane transporter activity"/>
    <property type="evidence" value="ECO:0007669"/>
    <property type="project" value="TreeGrafter"/>
</dbReference>
<keyword evidence="6" id="KW-0653">Protein transport</keyword>
<dbReference type="InterPro" id="IPR023392">
    <property type="entry name" value="Tom20_dom_sf"/>
</dbReference>
<dbReference type="InterPro" id="IPR002056">
    <property type="entry name" value="MAS20"/>
</dbReference>
<keyword evidence="3" id="KW-0813">Transport</keyword>
<keyword evidence="8" id="KW-0496">Mitochondrion</keyword>
<dbReference type="Gene3D" id="1.20.960.10">
    <property type="entry name" value="Mitochondrial outer membrane translocase complex, subunit Tom20 domain"/>
    <property type="match status" value="1"/>
</dbReference>
<comment type="caution">
    <text evidence="12">The sequence shown here is derived from an EMBL/GenBank/DDBJ whole genome shotgun (WGS) entry which is preliminary data.</text>
</comment>
<evidence type="ECO:0000256" key="11">
    <source>
        <dbReference type="SAM" id="Phobius"/>
    </source>
</evidence>
<evidence type="ECO:0000256" key="7">
    <source>
        <dbReference type="ARBA" id="ARBA00022989"/>
    </source>
</evidence>
<evidence type="ECO:0000313" key="12">
    <source>
        <dbReference type="EMBL" id="RXK42358.1"/>
    </source>
</evidence>
<dbReference type="PANTHER" id="PTHR12430">
    <property type="entry name" value="MITOCHONDRIAL IMPORT RECEPTOR SUBUNIT TOM20"/>
    <property type="match status" value="1"/>
</dbReference>
<organism evidence="12 13">
    <name type="scientific">Tremella mesenterica</name>
    <name type="common">Jelly fungus</name>
    <dbReference type="NCBI Taxonomy" id="5217"/>
    <lineage>
        <taxon>Eukaryota</taxon>
        <taxon>Fungi</taxon>
        <taxon>Dikarya</taxon>
        <taxon>Basidiomycota</taxon>
        <taxon>Agaricomycotina</taxon>
        <taxon>Tremellomycetes</taxon>
        <taxon>Tremellales</taxon>
        <taxon>Tremellaceae</taxon>
        <taxon>Tremella</taxon>
    </lineage>
</organism>
<feature type="transmembrane region" description="Helical" evidence="11">
    <location>
        <begin position="6"/>
        <end position="30"/>
    </location>
</feature>
<evidence type="ECO:0000256" key="1">
    <source>
        <dbReference type="ARBA" id="ARBA00004572"/>
    </source>
</evidence>
<evidence type="ECO:0000256" key="8">
    <source>
        <dbReference type="ARBA" id="ARBA00023128"/>
    </source>
</evidence>
<dbReference type="Proteomes" id="UP000289152">
    <property type="component" value="Unassembled WGS sequence"/>
</dbReference>
<evidence type="ECO:0000313" key="13">
    <source>
        <dbReference type="Proteomes" id="UP000289152"/>
    </source>
</evidence>
<evidence type="ECO:0000256" key="3">
    <source>
        <dbReference type="ARBA" id="ARBA00022448"/>
    </source>
</evidence>
<sequence length="216" mass="23525">MTSRASSQIALASTAVAVTGFLGYCVYFDYMRRHNPQFRARLRRQHRQVTENLQAEIAKRKAENLRQLRAVMAQIATEPRPLSAEQQEAYFQENVAEGERLSLLGPEHHIDAATHFYKAMRTYPNPMELLMLYQRVVPPPIFDLLVQLSTLSSGPTGPTLTAVPPRPEASVADVDDSSPDSGSGGEANSLNSPNGASSGMGSGGEWEKVSDGVPAV</sequence>
<dbReference type="OrthoDB" id="2154253at2759"/>
<feature type="region of interest" description="Disordered" evidence="10">
    <location>
        <begin position="155"/>
        <end position="216"/>
    </location>
</feature>
<dbReference type="SUPFAM" id="SSF47157">
    <property type="entry name" value="Mitochondrial import receptor subunit Tom20"/>
    <property type="match status" value="1"/>
</dbReference>
<reference evidence="12 13" key="1">
    <citation type="submission" date="2016-06" db="EMBL/GenBank/DDBJ databases">
        <title>Evolution of pathogenesis and genome organization in the Tremellales.</title>
        <authorList>
            <person name="Cuomo C."/>
            <person name="Litvintseva A."/>
            <person name="Heitman J."/>
            <person name="Chen Y."/>
            <person name="Sun S."/>
            <person name="Springer D."/>
            <person name="Dromer F."/>
            <person name="Young S."/>
            <person name="Zeng Q."/>
            <person name="Chapman S."/>
            <person name="Gujja S."/>
            <person name="Saif S."/>
            <person name="Birren B."/>
        </authorList>
    </citation>
    <scope>NUCLEOTIDE SEQUENCE [LARGE SCALE GENOMIC DNA]</scope>
    <source>
        <strain evidence="12 13">ATCC 28783</strain>
    </source>
</reference>
<feature type="compositionally biased region" description="Polar residues" evidence="10">
    <location>
        <begin position="188"/>
        <end position="197"/>
    </location>
</feature>
<evidence type="ECO:0000256" key="2">
    <source>
        <dbReference type="ARBA" id="ARBA00005792"/>
    </source>
</evidence>
<evidence type="ECO:0000256" key="6">
    <source>
        <dbReference type="ARBA" id="ARBA00022927"/>
    </source>
</evidence>
<dbReference type="VEuPathDB" id="FungiDB:TREMEDRAFT_74243"/>
<keyword evidence="4 11" id="KW-0812">Transmembrane</keyword>
<dbReference type="AlphaFoldDB" id="A0A4Q1BW55"/>
<dbReference type="GO" id="GO:0030150">
    <property type="term" value="P:protein import into mitochondrial matrix"/>
    <property type="evidence" value="ECO:0007669"/>
    <property type="project" value="TreeGrafter"/>
</dbReference>
<keyword evidence="9 11" id="KW-0472">Membrane</keyword>
<dbReference type="PRINTS" id="PR00351">
    <property type="entry name" value="OM20RECEPTOR"/>
</dbReference>
<dbReference type="Pfam" id="PF02064">
    <property type="entry name" value="MAS20"/>
    <property type="match status" value="1"/>
</dbReference>
<dbReference type="OMA" id="RESFFME"/>
<comment type="subcellular location">
    <subcellularLocation>
        <location evidence="1">Mitochondrion outer membrane</location>
        <topology evidence="1">Single-pass membrane protein</topology>
    </subcellularLocation>
</comment>
<evidence type="ECO:0000256" key="5">
    <source>
        <dbReference type="ARBA" id="ARBA00022787"/>
    </source>
</evidence>
<proteinExistence type="inferred from homology"/>
<dbReference type="GO" id="GO:0006605">
    <property type="term" value="P:protein targeting"/>
    <property type="evidence" value="ECO:0007669"/>
    <property type="project" value="InterPro"/>
</dbReference>
<keyword evidence="13" id="KW-1185">Reference proteome</keyword>
<dbReference type="FunCoup" id="A0A4Q1BW55">
    <property type="interactions" value="161"/>
</dbReference>
<dbReference type="STRING" id="5217.A0A4Q1BW55"/>